<comment type="caution">
    <text evidence="3">The sequence shown here is derived from an EMBL/GenBank/DDBJ whole genome shotgun (WGS) entry which is preliminary data.</text>
</comment>
<dbReference type="InterPro" id="IPR036249">
    <property type="entry name" value="Thioredoxin-like_sf"/>
</dbReference>
<keyword evidence="4" id="KW-1185">Reference proteome</keyword>
<dbReference type="Pfam" id="PF01436">
    <property type="entry name" value="NHL"/>
    <property type="match status" value="1"/>
</dbReference>
<dbReference type="Gene3D" id="3.40.30.10">
    <property type="entry name" value="Glutaredoxin"/>
    <property type="match status" value="1"/>
</dbReference>
<protein>
    <submittedName>
        <fullName evidence="3">NHL repeat-containing protein</fullName>
    </submittedName>
</protein>
<dbReference type="InterPro" id="IPR001258">
    <property type="entry name" value="NHL_repeat"/>
</dbReference>
<organism evidence="3 4">
    <name type="scientific">Dokdonella fugitiva</name>
    <dbReference type="NCBI Taxonomy" id="328517"/>
    <lineage>
        <taxon>Bacteria</taxon>
        <taxon>Pseudomonadati</taxon>
        <taxon>Pseudomonadota</taxon>
        <taxon>Gammaproteobacteria</taxon>
        <taxon>Lysobacterales</taxon>
        <taxon>Rhodanobacteraceae</taxon>
        <taxon>Dokdonella</taxon>
    </lineage>
</organism>
<reference evidence="3 4" key="1">
    <citation type="journal article" date="2015" name="Stand. Genomic Sci.">
        <title>Genomic Encyclopedia of Bacterial and Archaeal Type Strains, Phase III: the genomes of soil and plant-associated and newly described type strains.</title>
        <authorList>
            <person name="Whitman W.B."/>
            <person name="Woyke T."/>
            <person name="Klenk H.P."/>
            <person name="Zhou Y."/>
            <person name="Lilburn T.G."/>
            <person name="Beck B.J."/>
            <person name="De Vos P."/>
            <person name="Vandamme P."/>
            <person name="Eisen J.A."/>
            <person name="Garrity G."/>
            <person name="Hugenholtz P."/>
            <person name="Kyrpides N.C."/>
        </authorList>
    </citation>
    <scope>NUCLEOTIDE SEQUENCE [LARGE SCALE GENOMIC DNA]</scope>
    <source>
        <strain evidence="3 4">A3</strain>
    </source>
</reference>
<feature type="domain" description="Thioredoxin" evidence="2">
    <location>
        <begin position="1"/>
        <end position="146"/>
    </location>
</feature>
<dbReference type="OrthoDB" id="9811352at2"/>
<dbReference type="Gene3D" id="2.120.10.30">
    <property type="entry name" value="TolB, C-terminal domain"/>
    <property type="match status" value="2"/>
</dbReference>
<dbReference type="PANTHER" id="PTHR46388">
    <property type="entry name" value="NHL REPEAT-CONTAINING PROTEIN 2"/>
    <property type="match status" value="1"/>
</dbReference>
<dbReference type="SUPFAM" id="SSF52833">
    <property type="entry name" value="Thioredoxin-like"/>
    <property type="match status" value="1"/>
</dbReference>
<dbReference type="InterPro" id="IPR013766">
    <property type="entry name" value="Thioredoxin_domain"/>
</dbReference>
<evidence type="ECO:0000256" key="1">
    <source>
        <dbReference type="ARBA" id="ARBA00022737"/>
    </source>
</evidence>
<gene>
    <name evidence="3" type="ORF">EV148_105241</name>
</gene>
<evidence type="ECO:0000259" key="2">
    <source>
        <dbReference type="PROSITE" id="PS51352"/>
    </source>
</evidence>
<evidence type="ECO:0000313" key="4">
    <source>
        <dbReference type="Proteomes" id="UP000294862"/>
    </source>
</evidence>
<dbReference type="Proteomes" id="UP000294862">
    <property type="component" value="Unassembled WGS sequence"/>
</dbReference>
<evidence type="ECO:0000313" key="3">
    <source>
        <dbReference type="EMBL" id="TCO40443.1"/>
    </source>
</evidence>
<dbReference type="Pfam" id="PF13905">
    <property type="entry name" value="Thioredoxin_8"/>
    <property type="match status" value="1"/>
</dbReference>
<dbReference type="RefSeq" id="WP_131998130.1">
    <property type="nucleotide sequence ID" value="NZ_SLWQ01000005.1"/>
</dbReference>
<dbReference type="InterPro" id="IPR012336">
    <property type="entry name" value="Thioredoxin-like_fold"/>
</dbReference>
<dbReference type="AlphaFoldDB" id="A0A4R2I7X2"/>
<sequence>MSERGPAPPLPADLEWVNTDVPPRLETLRGRVVLLWFWSYDNVNSWNLMPQLRRLEEQHHDGLAVIGVHCPKYPHQRDGEALLRAVNRHRLRHPVANDRDFRAWQDYGIAAWPSVALVDATGRFAAIYAGEGRGAEIEAHVGALLDEAAAHDQRVYEPTEAVARPEPRGVLAFPAGLLVDEQRLFVADTGHDRVVECSHDGRVVRVFGSGNAGHADGVAALACFRQPHGLARRGNALYVADTGNHCVRRVDLVSGEVDTVLGTARAGRSRPVAAEATATALNTPLGLAAVGDDLFVAVAGQHQVWRFEPATGLVSVLAGTGDLGLADGHGSEAAFAQPTALAAIGRELLVADAASSAIRAIDVDSGRVDTVLGRGLYVFGDATGARVEARLQNPLALAADPRGLLYVADSYNDAIKLVSRRSGETRPLRMAHPLREPQALAVARNMLWIANTNQHEIIAIDLAHGALRRVPVGET</sequence>
<keyword evidence="1" id="KW-0677">Repeat</keyword>
<dbReference type="InterPro" id="IPR011042">
    <property type="entry name" value="6-blade_b-propeller_TolB-like"/>
</dbReference>
<dbReference type="EMBL" id="SLWQ01000005">
    <property type="protein sequence ID" value="TCO40443.1"/>
    <property type="molecule type" value="Genomic_DNA"/>
</dbReference>
<proteinExistence type="predicted"/>
<dbReference type="SUPFAM" id="SSF63825">
    <property type="entry name" value="YWTD domain"/>
    <property type="match status" value="1"/>
</dbReference>
<name>A0A4R2I7X2_9GAMM</name>
<accession>A0A4R2I7X2</accession>
<dbReference type="PANTHER" id="PTHR46388:SF2">
    <property type="entry name" value="NHL REPEAT-CONTAINING PROTEIN 2"/>
    <property type="match status" value="1"/>
</dbReference>
<dbReference type="PROSITE" id="PS51352">
    <property type="entry name" value="THIOREDOXIN_2"/>
    <property type="match status" value="1"/>
</dbReference>